<dbReference type="EMBL" id="JAEPRA010000015">
    <property type="protein sequence ID" value="KAG2175339.1"/>
    <property type="molecule type" value="Genomic_DNA"/>
</dbReference>
<dbReference type="AlphaFoldDB" id="A0A8H7PKW4"/>
<evidence type="ECO:0000313" key="2">
    <source>
        <dbReference type="EMBL" id="KAG2175339.1"/>
    </source>
</evidence>
<keyword evidence="1" id="KW-1133">Transmembrane helix</keyword>
<feature type="transmembrane region" description="Helical" evidence="1">
    <location>
        <begin position="123"/>
        <end position="145"/>
    </location>
</feature>
<dbReference type="Proteomes" id="UP000612746">
    <property type="component" value="Unassembled WGS sequence"/>
</dbReference>
<evidence type="ECO:0000256" key="1">
    <source>
        <dbReference type="SAM" id="Phobius"/>
    </source>
</evidence>
<name>A0A8H7PKW4_9FUNG</name>
<gene>
    <name evidence="2" type="ORF">INT44_007827</name>
</gene>
<feature type="transmembrane region" description="Helical" evidence="1">
    <location>
        <begin position="360"/>
        <end position="384"/>
    </location>
</feature>
<keyword evidence="1" id="KW-0812">Transmembrane</keyword>
<keyword evidence="3" id="KW-1185">Reference proteome</keyword>
<protein>
    <submittedName>
        <fullName evidence="2">Uncharacterized protein</fullName>
    </submittedName>
</protein>
<accession>A0A8H7PKW4</accession>
<feature type="transmembrane region" description="Helical" evidence="1">
    <location>
        <begin position="157"/>
        <end position="175"/>
    </location>
</feature>
<organism evidence="2 3">
    <name type="scientific">Umbelopsis vinacea</name>
    <dbReference type="NCBI Taxonomy" id="44442"/>
    <lineage>
        <taxon>Eukaryota</taxon>
        <taxon>Fungi</taxon>
        <taxon>Fungi incertae sedis</taxon>
        <taxon>Mucoromycota</taxon>
        <taxon>Mucoromycotina</taxon>
        <taxon>Umbelopsidomycetes</taxon>
        <taxon>Umbelopsidales</taxon>
        <taxon>Umbelopsidaceae</taxon>
        <taxon>Umbelopsis</taxon>
    </lineage>
</organism>
<feature type="transmembrane region" description="Helical" evidence="1">
    <location>
        <begin position="390"/>
        <end position="410"/>
    </location>
</feature>
<reference evidence="2" key="1">
    <citation type="submission" date="2020-12" db="EMBL/GenBank/DDBJ databases">
        <title>Metabolic potential, ecology and presence of endohyphal bacteria is reflected in genomic diversity of Mucoromycotina.</title>
        <authorList>
            <person name="Muszewska A."/>
            <person name="Okrasinska A."/>
            <person name="Steczkiewicz K."/>
            <person name="Drgas O."/>
            <person name="Orlowska M."/>
            <person name="Perlinska-Lenart U."/>
            <person name="Aleksandrzak-Piekarczyk T."/>
            <person name="Szatraj K."/>
            <person name="Zielenkiewicz U."/>
            <person name="Pilsyk S."/>
            <person name="Malc E."/>
            <person name="Mieczkowski P."/>
            <person name="Kruszewska J.S."/>
            <person name="Biernat P."/>
            <person name="Pawlowska J."/>
        </authorList>
    </citation>
    <scope>NUCLEOTIDE SEQUENCE</scope>
    <source>
        <strain evidence="2">WA0000051536</strain>
    </source>
</reference>
<sequence>MDNKINDCIPVLLVYSTVPSNRVQDGIILDTIEKYHFARAMQIAVENSVSYDDPWFAGWKVIASRLLQQLEYLVRYNVFVSSPLVRCRMWLSNITTRYLSGSLFSMVVYVARLEKNERFVVRLLKAIKIAILTGIAMKVPTTAALSEFDLSKIGPSVYGQLAQGTVIACFAVLLTRAIHQQPINSLADGPLSSLSSLYWLWKNRGNKPNEESQYITVSFHTDVNSKLIIRRRLLAAIPGAAIIISSFVAYLLLSVDDRHQRNWATSVSISGIASELLRLSASWLAITATRARLFLDEVDRSMWPPMLIPLIGQSPFIYWRPHSVLRGLRPLSELTDPRNARLCFVYGTCRSSWYWKNYNAAVASLSLYCLSVSLVIFSTGALIASGDTSIAAAFLGMLLCLSACGTFRAASPKGFGVLEFTEYMSTARPVKVIIGAMGIEKNIIGQAYVDAQYIIHHELITDMASRTKNNKKIQVLKTRPEFKIDIHDIFGKCANAYPALKRIMKRKDETTGRSILLEIADSLYCRALLLIRHAHACPHSNYKLKGSKCHVDASKLMSSILLVSGHVECPEVHEILSNVKAWMNHDDLLWSIIGSHITLEMMLLPYLRRQLESPNTLDLALRICHMAMYGYTPSINILEAVPTAMYYLLTGDTAFGHATARVVECAIYAFGTVDMTLALDKVIVRFDQYVIDCQGKLHDWPGGFIPIADMSINTDQPRYCALAKATFRS</sequence>
<keyword evidence="1" id="KW-0472">Membrane</keyword>
<dbReference type="OrthoDB" id="2494183at2759"/>
<evidence type="ECO:0000313" key="3">
    <source>
        <dbReference type="Proteomes" id="UP000612746"/>
    </source>
</evidence>
<feature type="transmembrane region" description="Helical" evidence="1">
    <location>
        <begin position="233"/>
        <end position="253"/>
    </location>
</feature>
<proteinExistence type="predicted"/>
<comment type="caution">
    <text evidence="2">The sequence shown here is derived from an EMBL/GenBank/DDBJ whole genome shotgun (WGS) entry which is preliminary data.</text>
</comment>